<accession>A0A2A3EJH3</accession>
<dbReference type="AlphaFoldDB" id="A0A2A3EJH3"/>
<evidence type="ECO:0000313" key="3">
    <source>
        <dbReference type="EMBL" id="PBC31412.1"/>
    </source>
</evidence>
<keyword evidence="1" id="KW-0732">Signal</keyword>
<dbReference type="InterPro" id="IPR008974">
    <property type="entry name" value="TRAF-like"/>
</dbReference>
<proteinExistence type="predicted"/>
<dbReference type="Pfam" id="PF22486">
    <property type="entry name" value="MATH_2"/>
    <property type="match status" value="1"/>
</dbReference>
<evidence type="ECO:0000256" key="1">
    <source>
        <dbReference type="SAM" id="SignalP"/>
    </source>
</evidence>
<feature type="signal peptide" evidence="1">
    <location>
        <begin position="1"/>
        <end position="19"/>
    </location>
</feature>
<feature type="chain" id="PRO_5012313799" evidence="1">
    <location>
        <begin position="20"/>
        <end position="311"/>
    </location>
</feature>
<dbReference type="OrthoDB" id="6475149at2759"/>
<keyword evidence="4" id="KW-1185">Reference proteome</keyword>
<protein>
    <submittedName>
        <fullName evidence="3">TNF receptor-associated factor</fullName>
    </submittedName>
</protein>
<evidence type="ECO:0000259" key="2">
    <source>
        <dbReference type="Pfam" id="PF22486"/>
    </source>
</evidence>
<name>A0A2A3EJH3_APICC</name>
<dbReference type="Proteomes" id="UP000242457">
    <property type="component" value="Unassembled WGS sequence"/>
</dbReference>
<feature type="domain" description="MATH" evidence="2">
    <location>
        <begin position="153"/>
        <end position="245"/>
    </location>
</feature>
<keyword evidence="3" id="KW-0675">Receptor</keyword>
<gene>
    <name evidence="3" type="ORF">APICC_02422</name>
</gene>
<evidence type="ECO:0000313" key="4">
    <source>
        <dbReference type="Proteomes" id="UP000242457"/>
    </source>
</evidence>
<reference evidence="3 4" key="1">
    <citation type="submission" date="2014-07" db="EMBL/GenBank/DDBJ databases">
        <title>Genomic and transcriptomic analysis on Apis cerana provide comprehensive insights into honey bee biology.</title>
        <authorList>
            <person name="Diao Q."/>
            <person name="Sun L."/>
            <person name="Zheng H."/>
            <person name="Zheng H."/>
            <person name="Xu S."/>
            <person name="Wang S."/>
            <person name="Zeng Z."/>
            <person name="Hu F."/>
            <person name="Su S."/>
            <person name="Wu J."/>
        </authorList>
    </citation>
    <scope>NUCLEOTIDE SEQUENCE [LARGE SCALE GENOMIC DNA]</scope>
    <source>
        <tissue evidence="3">Pupae without intestine</tissue>
    </source>
</reference>
<dbReference type="InterPro" id="IPR002083">
    <property type="entry name" value="MATH/TRAF_dom"/>
</dbReference>
<sequence>MSSTVLLFLYLNMLYLTCCDVSVSRLSEINTNLSSDESVTETQQTSCKIATEKLVTSAHASVTRVLTGTCNTKIIDEKIQALEKNLTKELEEIKILLNTILEIKKDLPKLTKLFDDYHKESEILTPRQFEIDNFNNTIQRISTLNGSANFFFYYWQIKNFDEKLANWKTARFIRSSTFYVGYNGYAMYIKVTPRYFPDGTIFIGVGLTRGHHDSILKWPFPYKIRLEVLDHSSKQSQRDRRSRIWDPSMLCSEYFWGRPKLTGEPDNPECVGLSIPRQVLFYKLPFSINHLLSNTKYLWKGSITIKLTIYL</sequence>
<dbReference type="EMBL" id="KZ288235">
    <property type="protein sequence ID" value="PBC31412.1"/>
    <property type="molecule type" value="Genomic_DNA"/>
</dbReference>
<dbReference type="STRING" id="94128.A0A2A3EJH3"/>
<organism evidence="3 4">
    <name type="scientific">Apis cerana cerana</name>
    <name type="common">Oriental honeybee</name>
    <dbReference type="NCBI Taxonomy" id="94128"/>
    <lineage>
        <taxon>Eukaryota</taxon>
        <taxon>Metazoa</taxon>
        <taxon>Ecdysozoa</taxon>
        <taxon>Arthropoda</taxon>
        <taxon>Hexapoda</taxon>
        <taxon>Insecta</taxon>
        <taxon>Pterygota</taxon>
        <taxon>Neoptera</taxon>
        <taxon>Endopterygota</taxon>
        <taxon>Hymenoptera</taxon>
        <taxon>Apocrita</taxon>
        <taxon>Aculeata</taxon>
        <taxon>Apoidea</taxon>
        <taxon>Anthophila</taxon>
        <taxon>Apidae</taxon>
        <taxon>Apis</taxon>
    </lineage>
</organism>
<dbReference type="SUPFAM" id="SSF49599">
    <property type="entry name" value="TRAF domain-like"/>
    <property type="match status" value="1"/>
</dbReference>
<dbReference type="Gene3D" id="2.60.210.10">
    <property type="entry name" value="Apoptosis, Tumor Necrosis Factor Receptor Associated Protein 2, Chain A"/>
    <property type="match status" value="1"/>
</dbReference>